<dbReference type="Pfam" id="PF00400">
    <property type="entry name" value="WD40"/>
    <property type="match status" value="4"/>
</dbReference>
<accession>X6LWX3</accession>
<dbReference type="AlphaFoldDB" id="X6LWX3"/>
<dbReference type="SUPFAM" id="SSF50978">
    <property type="entry name" value="WD40 repeat-like"/>
    <property type="match status" value="1"/>
</dbReference>
<dbReference type="PROSITE" id="PS50294">
    <property type="entry name" value="WD_REPEATS_REGION"/>
    <property type="match status" value="2"/>
</dbReference>
<gene>
    <name evidence="4" type="ORF">RFI_31272</name>
</gene>
<feature type="repeat" description="WD" evidence="3">
    <location>
        <begin position="20"/>
        <end position="51"/>
    </location>
</feature>
<sequence length="271" mass="30256">LRYFQFVKEINCKGDRLHMVQFSPDGQKFVTASRSKIIRIWDVNSGKMVKQLKGHSSHTNQVLFSPDGTMILSCLFDNTICLWNVESGIEIKKLEGHADNIDSAHFSPDGTIIAFFSSGTTNIWDLQSGQVRLLSDVMSTFGAFSPNGQQIVLFTWDNSVLIFDVRSGEETNLNCHYFPVLSPSYGKNQIWDVASKTKIKEFGGCGLKFFPDKQTIIGLANDMVTLWDAKLGIEMQLLNIPKHLTHADISPDGNTIISCSDDGAVQFWVPL</sequence>
<dbReference type="Proteomes" id="UP000023152">
    <property type="component" value="Unassembled WGS sequence"/>
</dbReference>
<feature type="repeat" description="WD" evidence="3">
    <location>
        <begin position="52"/>
        <end position="93"/>
    </location>
</feature>
<dbReference type="InterPro" id="IPR015943">
    <property type="entry name" value="WD40/YVTN_repeat-like_dom_sf"/>
</dbReference>
<protein>
    <submittedName>
        <fullName evidence="4">Uncharacterized protein</fullName>
    </submittedName>
</protein>
<comment type="caution">
    <text evidence="4">The sequence shown here is derived from an EMBL/GenBank/DDBJ whole genome shotgun (WGS) entry which is preliminary data.</text>
</comment>
<evidence type="ECO:0000313" key="5">
    <source>
        <dbReference type="Proteomes" id="UP000023152"/>
    </source>
</evidence>
<dbReference type="SMART" id="SM00320">
    <property type="entry name" value="WD40"/>
    <property type="match status" value="6"/>
</dbReference>
<evidence type="ECO:0000256" key="2">
    <source>
        <dbReference type="ARBA" id="ARBA00022737"/>
    </source>
</evidence>
<dbReference type="OrthoDB" id="3267146at2759"/>
<keyword evidence="2" id="KW-0677">Repeat</keyword>
<keyword evidence="1 3" id="KW-0853">WD repeat</keyword>
<dbReference type="InterPro" id="IPR001680">
    <property type="entry name" value="WD40_rpt"/>
</dbReference>
<dbReference type="Gene3D" id="2.130.10.10">
    <property type="entry name" value="YVTN repeat-like/Quinoprotein amine dehydrogenase"/>
    <property type="match status" value="2"/>
</dbReference>
<reference evidence="4 5" key="1">
    <citation type="journal article" date="2013" name="Curr. Biol.">
        <title>The Genome of the Foraminiferan Reticulomyxa filosa.</title>
        <authorList>
            <person name="Glockner G."/>
            <person name="Hulsmann N."/>
            <person name="Schleicher M."/>
            <person name="Noegel A.A."/>
            <person name="Eichinger L."/>
            <person name="Gallinger C."/>
            <person name="Pawlowski J."/>
            <person name="Sierra R."/>
            <person name="Euteneuer U."/>
            <person name="Pillet L."/>
            <person name="Moustafa A."/>
            <person name="Platzer M."/>
            <person name="Groth M."/>
            <person name="Szafranski K."/>
            <person name="Schliwa M."/>
        </authorList>
    </citation>
    <scope>NUCLEOTIDE SEQUENCE [LARGE SCALE GENOMIC DNA]</scope>
</reference>
<dbReference type="CDD" id="cd00200">
    <property type="entry name" value="WD40"/>
    <property type="match status" value="1"/>
</dbReference>
<evidence type="ECO:0000313" key="4">
    <source>
        <dbReference type="EMBL" id="ETO06124.1"/>
    </source>
</evidence>
<name>X6LWX3_RETFI</name>
<evidence type="ECO:0000256" key="1">
    <source>
        <dbReference type="ARBA" id="ARBA00022574"/>
    </source>
</evidence>
<dbReference type="GO" id="GO:1990234">
    <property type="term" value="C:transferase complex"/>
    <property type="evidence" value="ECO:0007669"/>
    <property type="project" value="UniProtKB-ARBA"/>
</dbReference>
<dbReference type="InterPro" id="IPR036322">
    <property type="entry name" value="WD40_repeat_dom_sf"/>
</dbReference>
<keyword evidence="5" id="KW-1185">Reference proteome</keyword>
<proteinExistence type="predicted"/>
<dbReference type="InterPro" id="IPR019775">
    <property type="entry name" value="WD40_repeat_CS"/>
</dbReference>
<feature type="non-terminal residue" evidence="4">
    <location>
        <position position="1"/>
    </location>
</feature>
<dbReference type="PANTHER" id="PTHR22847">
    <property type="entry name" value="WD40 REPEAT PROTEIN"/>
    <property type="match status" value="1"/>
</dbReference>
<dbReference type="PROSITE" id="PS00678">
    <property type="entry name" value="WD_REPEATS_1"/>
    <property type="match status" value="1"/>
</dbReference>
<evidence type="ECO:0000256" key="3">
    <source>
        <dbReference type="PROSITE-ProRule" id="PRU00221"/>
    </source>
</evidence>
<dbReference type="PROSITE" id="PS50082">
    <property type="entry name" value="WD_REPEATS_2"/>
    <property type="match status" value="3"/>
</dbReference>
<dbReference type="EMBL" id="ASPP01027480">
    <property type="protein sequence ID" value="ETO06124.1"/>
    <property type="molecule type" value="Genomic_DNA"/>
</dbReference>
<organism evidence="4 5">
    <name type="scientific">Reticulomyxa filosa</name>
    <dbReference type="NCBI Taxonomy" id="46433"/>
    <lineage>
        <taxon>Eukaryota</taxon>
        <taxon>Sar</taxon>
        <taxon>Rhizaria</taxon>
        <taxon>Retaria</taxon>
        <taxon>Foraminifera</taxon>
        <taxon>Monothalamids</taxon>
        <taxon>Reticulomyxidae</taxon>
        <taxon>Reticulomyxa</taxon>
    </lineage>
</organism>
<feature type="repeat" description="WD" evidence="3">
    <location>
        <begin position="94"/>
        <end position="134"/>
    </location>
</feature>
<dbReference type="PANTHER" id="PTHR22847:SF637">
    <property type="entry name" value="WD REPEAT DOMAIN 5B"/>
    <property type="match status" value="1"/>
</dbReference>